<gene>
    <name evidence="3" type="ORF">JG688_00011749</name>
</gene>
<proteinExistence type="predicted"/>
<keyword evidence="4" id="KW-1185">Reference proteome</keyword>
<evidence type="ECO:0000256" key="2">
    <source>
        <dbReference type="SAM" id="SignalP"/>
    </source>
</evidence>
<evidence type="ECO:0008006" key="5">
    <source>
        <dbReference type="Google" id="ProtNLM"/>
    </source>
</evidence>
<dbReference type="Proteomes" id="UP000709295">
    <property type="component" value="Unassembled WGS sequence"/>
</dbReference>
<accession>A0A8J5MEZ7</accession>
<comment type="caution">
    <text evidence="3">The sequence shown here is derived from an EMBL/GenBank/DDBJ whole genome shotgun (WGS) entry which is preliminary data.</text>
</comment>
<organism evidence="3 4">
    <name type="scientific">Phytophthora aleatoria</name>
    <dbReference type="NCBI Taxonomy" id="2496075"/>
    <lineage>
        <taxon>Eukaryota</taxon>
        <taxon>Sar</taxon>
        <taxon>Stramenopiles</taxon>
        <taxon>Oomycota</taxon>
        <taxon>Peronosporomycetes</taxon>
        <taxon>Peronosporales</taxon>
        <taxon>Peronosporaceae</taxon>
        <taxon>Phytophthora</taxon>
    </lineage>
</organism>
<reference evidence="3" key="1">
    <citation type="submission" date="2021-01" db="EMBL/GenBank/DDBJ databases">
        <title>Phytophthora aleatoria, a newly-described species from Pinus radiata is distinct from Phytophthora cactorum isolates based on comparative genomics.</title>
        <authorList>
            <person name="Mcdougal R."/>
            <person name="Panda P."/>
            <person name="Williams N."/>
            <person name="Studholme D.J."/>
        </authorList>
    </citation>
    <scope>NUCLEOTIDE SEQUENCE</scope>
    <source>
        <strain evidence="3">NZFS 4037</strain>
    </source>
</reference>
<sequence>MRLHVLHAVLVIATALAQGIAPVTGLKTQVSASDAALWSETLTTRRSIGKRLLRIEEAQHRGDNTTGSSNVTWASGTNSPPAAASDEEARGLKPLSSFTKLLKDKKIPTVITRLLNGNKHEKSQAKLHALLLRSLPPEQASNLIFLKMPKNVPKPLPSTLPKGIKGYHFKIPGISNAIIRLKMEIWFYYRLPPTYAFKQLGLAGNGSGVKLHAEDNYKYFKSYFDAWYEAQKHLIF</sequence>
<protein>
    <recommendedName>
        <fullName evidence="5">RxLR effector protein</fullName>
    </recommendedName>
</protein>
<keyword evidence="2" id="KW-0732">Signal</keyword>
<evidence type="ECO:0000256" key="1">
    <source>
        <dbReference type="SAM" id="MobiDB-lite"/>
    </source>
</evidence>
<feature type="signal peptide" evidence="2">
    <location>
        <begin position="1"/>
        <end position="25"/>
    </location>
</feature>
<evidence type="ECO:0000313" key="4">
    <source>
        <dbReference type="Proteomes" id="UP000709295"/>
    </source>
</evidence>
<feature type="chain" id="PRO_5035230745" description="RxLR effector protein" evidence="2">
    <location>
        <begin position="26"/>
        <end position="236"/>
    </location>
</feature>
<dbReference type="AlphaFoldDB" id="A0A8J5MEZ7"/>
<name>A0A8J5MEZ7_9STRA</name>
<feature type="region of interest" description="Disordered" evidence="1">
    <location>
        <begin position="58"/>
        <end position="89"/>
    </location>
</feature>
<dbReference type="EMBL" id="JAENGY010000850">
    <property type="protein sequence ID" value="KAG6955759.1"/>
    <property type="molecule type" value="Genomic_DNA"/>
</dbReference>
<evidence type="ECO:0000313" key="3">
    <source>
        <dbReference type="EMBL" id="KAG6955759.1"/>
    </source>
</evidence>
<feature type="compositionally biased region" description="Polar residues" evidence="1">
    <location>
        <begin position="64"/>
        <end position="80"/>
    </location>
</feature>